<dbReference type="GO" id="GO:0003677">
    <property type="term" value="F:DNA binding"/>
    <property type="evidence" value="ECO:0007669"/>
    <property type="project" value="InterPro"/>
</dbReference>
<dbReference type="RefSeq" id="WP_021030467.1">
    <property type="nucleotide sequence ID" value="NZ_KI391954.1"/>
</dbReference>
<dbReference type="InterPro" id="IPR004401">
    <property type="entry name" value="YbaB/EbfC"/>
</dbReference>
<accession>E5XKM7</accession>
<dbReference type="Proteomes" id="UP000004816">
    <property type="component" value="Unassembled WGS sequence"/>
</dbReference>
<dbReference type="InterPro" id="IPR036894">
    <property type="entry name" value="YbaB-like_sf"/>
</dbReference>
<sequence>MAEKSMTEPQQRSASPPPRKLATPEDFMPQFGVDVKEVIRLAKARLEKMYATEEALKKIRVRHTSEDEACTVEVDGMGKLLSLSLNHRISNLSGPEVGALVAKTCADAARSALIQFNDIVDEFNDTIHDDANFSREKYPDVY</sequence>
<dbReference type="Pfam" id="PF02575">
    <property type="entry name" value="YbaB_DNA_bd"/>
    <property type="match status" value="1"/>
</dbReference>
<dbReference type="EMBL" id="ACZI02000003">
    <property type="protein sequence ID" value="EFV15139.2"/>
    <property type="molecule type" value="Genomic_DNA"/>
</dbReference>
<comment type="caution">
    <text evidence="2">The sequence shown here is derived from an EMBL/GenBank/DDBJ whole genome shotgun (WGS) entry which is preliminary data.</text>
</comment>
<proteinExistence type="predicted"/>
<keyword evidence="3" id="KW-1185">Reference proteome</keyword>
<dbReference type="STRING" id="679197.HMPREF9336_00046"/>
<dbReference type="SUPFAM" id="SSF82607">
    <property type="entry name" value="YbaB-like"/>
    <property type="match status" value="1"/>
</dbReference>
<dbReference type="Gene3D" id="3.30.1310.10">
    <property type="entry name" value="Nucleoid-associated protein YbaB-like domain"/>
    <property type="match status" value="1"/>
</dbReference>
<organism evidence="2 3">
    <name type="scientific">Segniliparus rugosus (strain ATCC BAA-974 / DSM 45345 / CCUG 50838 / CIP 108380 / JCM 13579 / CDC 945)</name>
    <dbReference type="NCBI Taxonomy" id="679197"/>
    <lineage>
        <taxon>Bacteria</taxon>
        <taxon>Bacillati</taxon>
        <taxon>Actinomycetota</taxon>
        <taxon>Actinomycetes</taxon>
        <taxon>Mycobacteriales</taxon>
        <taxon>Segniliparaceae</taxon>
        <taxon>Segniliparus</taxon>
    </lineage>
</organism>
<name>E5XKM7_SEGRC</name>
<evidence type="ECO:0000313" key="3">
    <source>
        <dbReference type="Proteomes" id="UP000004816"/>
    </source>
</evidence>
<dbReference type="HOGENOM" id="CLU_1884338_0_0_11"/>
<protein>
    <recommendedName>
        <fullName evidence="4">YbaB/EbfC DNA-binding family protein</fullName>
    </recommendedName>
</protein>
<evidence type="ECO:0000313" key="2">
    <source>
        <dbReference type="EMBL" id="EFV15139.2"/>
    </source>
</evidence>
<dbReference type="AlphaFoldDB" id="E5XKM7"/>
<dbReference type="eggNOG" id="COG0718">
    <property type="taxonomic scope" value="Bacteria"/>
</dbReference>
<feature type="region of interest" description="Disordered" evidence="1">
    <location>
        <begin position="1"/>
        <end position="27"/>
    </location>
</feature>
<gene>
    <name evidence="2" type="ORF">HMPREF9336_00046</name>
</gene>
<evidence type="ECO:0000256" key="1">
    <source>
        <dbReference type="SAM" id="MobiDB-lite"/>
    </source>
</evidence>
<evidence type="ECO:0008006" key="4">
    <source>
        <dbReference type="Google" id="ProtNLM"/>
    </source>
</evidence>
<reference evidence="2 3" key="1">
    <citation type="journal article" date="2011" name="Stand. Genomic Sci.">
        <title>High quality draft genome sequence of Segniliparus rugosus CDC 945(T)= (ATCC BAA-974(T)).</title>
        <authorList>
            <person name="Earl A.M."/>
            <person name="Desjardins C.A."/>
            <person name="Fitzgerald M.G."/>
            <person name="Arachchi H.M."/>
            <person name="Zeng Q."/>
            <person name="Mehta T."/>
            <person name="Griggs A."/>
            <person name="Birren B.W."/>
            <person name="Toney N.C."/>
            <person name="Carr J."/>
            <person name="Posey J."/>
            <person name="Butler W.R."/>
        </authorList>
    </citation>
    <scope>NUCLEOTIDE SEQUENCE [LARGE SCALE GENOMIC DNA]</scope>
    <source>
        <strain evidence="3">ATCC BAA-974 / DSM 45345 / CCUG 50838 / CIP 108380 / JCM 13579 / CDC 945</strain>
    </source>
</reference>